<dbReference type="AlphaFoldDB" id="A0A8X6T8R8"/>
<dbReference type="OrthoDB" id="6435981at2759"/>
<accession>A0A8X6T8R8</accession>
<keyword evidence="3" id="KW-1185">Reference proteome</keyword>
<sequence length="216" mass="23934">MGVFQFISSPFKPAIDMGHSRPSNTIAIQNADTNGALLWLNVLVRKVTGQKYISTADQPISPLEARGYALNITNRFEEVVRQTALKSSISMHRLDIDFVKVQEEVTRKIIGGKFSEIAEILNSCVEKACPGREAGCPGKLSSRKFDKFMAKFSNGLDAALNQPMQQILSRGSTLKASNVKEQQISLEPRSYLNDTSVQGHLTQDRDLRKQGKVLIP</sequence>
<dbReference type="InterPro" id="IPR028047">
    <property type="entry name" value="Latrotoxin_C_dom"/>
</dbReference>
<gene>
    <name evidence="2" type="ORF">NPIL_595141</name>
</gene>
<evidence type="ECO:0000313" key="2">
    <source>
        <dbReference type="EMBL" id="GFS84707.1"/>
    </source>
</evidence>
<dbReference type="EMBL" id="BMAW01098403">
    <property type="protein sequence ID" value="GFS84707.1"/>
    <property type="molecule type" value="Genomic_DNA"/>
</dbReference>
<name>A0A8X6T8R8_NEPPI</name>
<evidence type="ECO:0000313" key="3">
    <source>
        <dbReference type="Proteomes" id="UP000887013"/>
    </source>
</evidence>
<dbReference type="Proteomes" id="UP000887013">
    <property type="component" value="Unassembled WGS sequence"/>
</dbReference>
<proteinExistence type="predicted"/>
<feature type="domain" description="Latrotoxin C-terminal" evidence="1">
    <location>
        <begin position="32"/>
        <end position="141"/>
    </location>
</feature>
<reference evidence="2" key="1">
    <citation type="submission" date="2020-08" db="EMBL/GenBank/DDBJ databases">
        <title>Multicomponent nature underlies the extraordinary mechanical properties of spider dragline silk.</title>
        <authorList>
            <person name="Kono N."/>
            <person name="Nakamura H."/>
            <person name="Mori M."/>
            <person name="Yoshida Y."/>
            <person name="Ohtoshi R."/>
            <person name="Malay A.D."/>
            <person name="Moran D.A.P."/>
            <person name="Tomita M."/>
            <person name="Numata K."/>
            <person name="Arakawa K."/>
        </authorList>
    </citation>
    <scope>NUCLEOTIDE SEQUENCE</scope>
</reference>
<comment type="caution">
    <text evidence="2">The sequence shown here is derived from an EMBL/GenBank/DDBJ whole genome shotgun (WGS) entry which is preliminary data.</text>
</comment>
<protein>
    <recommendedName>
        <fullName evidence="1">Latrotoxin C-terminal domain-containing protein</fullName>
    </recommendedName>
</protein>
<evidence type="ECO:0000259" key="1">
    <source>
        <dbReference type="Pfam" id="PF15658"/>
    </source>
</evidence>
<dbReference type="Pfam" id="PF15658">
    <property type="entry name" value="Latrotoxin_C"/>
    <property type="match status" value="1"/>
</dbReference>
<organism evidence="2 3">
    <name type="scientific">Nephila pilipes</name>
    <name type="common">Giant wood spider</name>
    <name type="synonym">Nephila maculata</name>
    <dbReference type="NCBI Taxonomy" id="299642"/>
    <lineage>
        <taxon>Eukaryota</taxon>
        <taxon>Metazoa</taxon>
        <taxon>Ecdysozoa</taxon>
        <taxon>Arthropoda</taxon>
        <taxon>Chelicerata</taxon>
        <taxon>Arachnida</taxon>
        <taxon>Araneae</taxon>
        <taxon>Araneomorphae</taxon>
        <taxon>Entelegynae</taxon>
        <taxon>Araneoidea</taxon>
        <taxon>Nephilidae</taxon>
        <taxon>Nephila</taxon>
    </lineage>
</organism>